<dbReference type="Pfam" id="PF03107">
    <property type="entry name" value="C1_2"/>
    <property type="match status" value="1"/>
</dbReference>
<gene>
    <name evidence="5" type="ORF">SAY86_007902</name>
</gene>
<organism evidence="5 6">
    <name type="scientific">Trapa natans</name>
    <name type="common">Water chestnut</name>
    <dbReference type="NCBI Taxonomy" id="22666"/>
    <lineage>
        <taxon>Eukaryota</taxon>
        <taxon>Viridiplantae</taxon>
        <taxon>Streptophyta</taxon>
        <taxon>Embryophyta</taxon>
        <taxon>Tracheophyta</taxon>
        <taxon>Spermatophyta</taxon>
        <taxon>Magnoliopsida</taxon>
        <taxon>eudicotyledons</taxon>
        <taxon>Gunneridae</taxon>
        <taxon>Pentapetalae</taxon>
        <taxon>rosids</taxon>
        <taxon>malvids</taxon>
        <taxon>Myrtales</taxon>
        <taxon>Lythraceae</taxon>
        <taxon>Trapa</taxon>
    </lineage>
</organism>
<keyword evidence="3" id="KW-0472">Membrane</keyword>
<name>A0AAN7R2L5_TRANT</name>
<accession>A0AAN7R2L5</accession>
<dbReference type="InterPro" id="IPR004146">
    <property type="entry name" value="DC1"/>
</dbReference>
<reference evidence="5 6" key="1">
    <citation type="journal article" date="2023" name="Hortic Res">
        <title>Pangenome of water caltrop reveals structural variations and asymmetric subgenome divergence after allopolyploidization.</title>
        <authorList>
            <person name="Zhang X."/>
            <person name="Chen Y."/>
            <person name="Wang L."/>
            <person name="Yuan Y."/>
            <person name="Fang M."/>
            <person name="Shi L."/>
            <person name="Lu R."/>
            <person name="Comes H.P."/>
            <person name="Ma Y."/>
            <person name="Chen Y."/>
            <person name="Huang G."/>
            <person name="Zhou Y."/>
            <person name="Zheng Z."/>
            <person name="Qiu Y."/>
        </authorList>
    </citation>
    <scope>NUCLEOTIDE SEQUENCE [LARGE SCALE GENOMIC DNA]</scope>
    <source>
        <strain evidence="5">F231</strain>
    </source>
</reference>
<keyword evidence="3" id="KW-0812">Transmembrane</keyword>
<evidence type="ECO:0000259" key="4">
    <source>
        <dbReference type="Pfam" id="PF03107"/>
    </source>
</evidence>
<keyword evidence="6" id="KW-1185">Reference proteome</keyword>
<evidence type="ECO:0000256" key="3">
    <source>
        <dbReference type="SAM" id="Phobius"/>
    </source>
</evidence>
<evidence type="ECO:0000256" key="1">
    <source>
        <dbReference type="ARBA" id="ARBA00022737"/>
    </source>
</evidence>
<dbReference type="EMBL" id="JAXQNO010000015">
    <property type="protein sequence ID" value="KAK4783528.1"/>
    <property type="molecule type" value="Genomic_DNA"/>
</dbReference>
<keyword evidence="1" id="KW-0677">Repeat</keyword>
<dbReference type="PANTHER" id="PTHR46477">
    <property type="entry name" value="CYSTEINE/HISTIDINE-RICH C1 DOMAIN FAMILY PROTEIN"/>
    <property type="match status" value="1"/>
</dbReference>
<dbReference type="AlphaFoldDB" id="A0AAN7R2L5"/>
<dbReference type="PANTHER" id="PTHR46477:SF5">
    <property type="entry name" value="PHORBOL-ESTER_DAG-TYPE DOMAIN-CONTAINING PROTEIN"/>
    <property type="match status" value="1"/>
</dbReference>
<feature type="transmembrane region" description="Helical" evidence="3">
    <location>
        <begin position="225"/>
        <end position="247"/>
    </location>
</feature>
<sequence>MSMGRIHPSHPQHELEPKNHSGSPYTCSGCRMQGFGKRHGCEYCDYVLHEDCMFPATHPIRHPFFGNSTFKFLYQPEPTGGERYCDACGKPIYGFNYHCRKKEGDWDLHPCCSKLKDQLLIDGVKFRLCDKVSSGCHWCNRRHIQHGVSGVRGWSYVSRCSKYRFHVHCVSEMMQEGWRRAGGMAGRDDGDALAIERIELSTLSAGGRNGSGRYKENKYWRMVKIFLRTVVGILFGDPSAVVAAFMADLIAN</sequence>
<feature type="domain" description="DC1" evidence="4">
    <location>
        <begin position="8"/>
        <end position="53"/>
    </location>
</feature>
<dbReference type="InterPro" id="IPR046349">
    <property type="entry name" value="C1-like_sf"/>
</dbReference>
<protein>
    <recommendedName>
        <fullName evidence="4">DC1 domain-containing protein</fullName>
    </recommendedName>
</protein>
<evidence type="ECO:0000256" key="2">
    <source>
        <dbReference type="SAM" id="MobiDB-lite"/>
    </source>
</evidence>
<evidence type="ECO:0000313" key="6">
    <source>
        <dbReference type="Proteomes" id="UP001346149"/>
    </source>
</evidence>
<keyword evidence="3" id="KW-1133">Transmembrane helix</keyword>
<comment type="caution">
    <text evidence="5">The sequence shown here is derived from an EMBL/GenBank/DDBJ whole genome shotgun (WGS) entry which is preliminary data.</text>
</comment>
<dbReference type="Proteomes" id="UP001346149">
    <property type="component" value="Unassembled WGS sequence"/>
</dbReference>
<feature type="region of interest" description="Disordered" evidence="2">
    <location>
        <begin position="1"/>
        <end position="21"/>
    </location>
</feature>
<evidence type="ECO:0000313" key="5">
    <source>
        <dbReference type="EMBL" id="KAK4783528.1"/>
    </source>
</evidence>
<proteinExistence type="predicted"/>
<dbReference type="SUPFAM" id="SSF57889">
    <property type="entry name" value="Cysteine-rich domain"/>
    <property type="match status" value="2"/>
</dbReference>